<keyword evidence="5" id="KW-1185">Reference proteome</keyword>
<dbReference type="Proteomes" id="UP000318186">
    <property type="component" value="Unassembled WGS sequence"/>
</dbReference>
<dbReference type="Proteomes" id="UP001330827">
    <property type="component" value="Chromosome"/>
</dbReference>
<dbReference type="RefSeq" id="WP_145767960.1">
    <property type="nucleotide sequence ID" value="NZ_CP109114.1"/>
</dbReference>
<dbReference type="Gene3D" id="3.30.70.100">
    <property type="match status" value="2"/>
</dbReference>
<evidence type="ECO:0000313" key="3">
    <source>
        <dbReference type="EMBL" id="WSC17556.1"/>
    </source>
</evidence>
<dbReference type="SUPFAM" id="SSF54909">
    <property type="entry name" value="Dimeric alpha+beta barrel"/>
    <property type="match status" value="2"/>
</dbReference>
<evidence type="ECO:0000313" key="1">
    <source>
        <dbReference type="EMBL" id="TWF92140.1"/>
    </source>
</evidence>
<evidence type="ECO:0000313" key="2">
    <source>
        <dbReference type="EMBL" id="WSC11555.1"/>
    </source>
</evidence>
<organism evidence="1 4">
    <name type="scientific">Streptomyces brevispora</name>
    <dbReference type="NCBI Taxonomy" id="887462"/>
    <lineage>
        <taxon>Bacteria</taxon>
        <taxon>Bacillati</taxon>
        <taxon>Actinomycetota</taxon>
        <taxon>Actinomycetes</taxon>
        <taxon>Kitasatosporales</taxon>
        <taxon>Streptomycetaceae</taxon>
        <taxon>Streptomyces</taxon>
    </lineage>
</organism>
<evidence type="ECO:0000313" key="5">
    <source>
        <dbReference type="Proteomes" id="UP001330827"/>
    </source>
</evidence>
<dbReference type="EMBL" id="CP109114">
    <property type="protein sequence ID" value="WSC17556.1"/>
    <property type="molecule type" value="Genomic_DNA"/>
</dbReference>
<gene>
    <name evidence="1" type="ORF">FHX80_12459</name>
    <name evidence="2" type="ORF">OIE64_00790</name>
    <name evidence="3" type="ORF">OIE64_35250</name>
</gene>
<reference evidence="1 4" key="1">
    <citation type="submission" date="2019-06" db="EMBL/GenBank/DDBJ databases">
        <title>Sequencing the genomes of 1000 actinobacteria strains.</title>
        <authorList>
            <person name="Klenk H.-P."/>
        </authorList>
    </citation>
    <scope>NUCLEOTIDE SEQUENCE [LARGE SCALE GENOMIC DNA]</scope>
    <source>
        <strain evidence="1 4">DSM 42059</strain>
    </source>
</reference>
<dbReference type="GO" id="GO:0004497">
    <property type="term" value="F:monooxygenase activity"/>
    <property type="evidence" value="ECO:0007669"/>
    <property type="project" value="UniProtKB-KW"/>
</dbReference>
<dbReference type="InterPro" id="IPR011008">
    <property type="entry name" value="Dimeric_a/b-barrel"/>
</dbReference>
<keyword evidence="2" id="KW-0503">Monooxygenase</keyword>
<proteinExistence type="predicted"/>
<evidence type="ECO:0000313" key="4">
    <source>
        <dbReference type="Proteomes" id="UP000318186"/>
    </source>
</evidence>
<sequence>MPFISPEAGHLTVLNLFKTDSRDRVDTLVDEMKKIVDVAAYPGWISSTVHRGRQNPGTANFIQWRGMDDLESRYNDSEFKHHTVPVFREITTYVRLMQTEVALSQRHPEYGEVTEVSPERDDYTVIEILGVKPKQQGTLVDTLGAAHEWLVDVPGYRSQSIMRGIRSRNLDGGEGTLATVGTDQDFVVVYSQWDGKVFYDSFRNQPEAQWIRARDAYQEKRYALTTGVDWNGYRAVHTRSAEQPVAEAAAA</sequence>
<name>A0A561TYE7_9ACTN</name>
<dbReference type="OrthoDB" id="1494517at2"/>
<protein>
    <submittedName>
        <fullName evidence="2">Antibiotic biosynthesis monooxygenase</fullName>
    </submittedName>
</protein>
<reference evidence="2 5" key="2">
    <citation type="submission" date="2022-10" db="EMBL/GenBank/DDBJ databases">
        <title>The complete genomes of actinobacterial strains from the NBC collection.</title>
        <authorList>
            <person name="Joergensen T.S."/>
            <person name="Alvarez Arevalo M."/>
            <person name="Sterndorff E.B."/>
            <person name="Faurdal D."/>
            <person name="Vuksanovic O."/>
            <person name="Mourched A.-S."/>
            <person name="Charusanti P."/>
            <person name="Shaw S."/>
            <person name="Blin K."/>
            <person name="Weber T."/>
        </authorList>
    </citation>
    <scope>NUCLEOTIDE SEQUENCE [LARGE SCALE GENOMIC DNA]</scope>
    <source>
        <strain evidence="2 5">NBC 01769</strain>
    </source>
</reference>
<keyword evidence="2" id="KW-0560">Oxidoreductase</keyword>
<dbReference type="EMBL" id="CP109114">
    <property type="protein sequence ID" value="WSC11555.1"/>
    <property type="molecule type" value="Genomic_DNA"/>
</dbReference>
<dbReference type="AlphaFoldDB" id="A0A561TYE7"/>
<accession>A0A561TYE7</accession>
<dbReference type="EMBL" id="VIWW01000002">
    <property type="protein sequence ID" value="TWF92140.1"/>
    <property type="molecule type" value="Genomic_DNA"/>
</dbReference>